<organism evidence="2">
    <name type="scientific">marine metagenome</name>
    <dbReference type="NCBI Taxonomy" id="408172"/>
    <lineage>
        <taxon>unclassified sequences</taxon>
        <taxon>metagenomes</taxon>
        <taxon>ecological metagenomes</taxon>
    </lineage>
</organism>
<dbReference type="EMBL" id="UINC01085380">
    <property type="protein sequence ID" value="SVC32873.1"/>
    <property type="molecule type" value="Genomic_DNA"/>
</dbReference>
<accession>A0A382LA22</accession>
<reference evidence="2" key="1">
    <citation type="submission" date="2018-05" db="EMBL/GenBank/DDBJ databases">
        <authorList>
            <person name="Lanie J.A."/>
            <person name="Ng W.-L."/>
            <person name="Kazmierczak K.M."/>
            <person name="Andrzejewski T.M."/>
            <person name="Davidsen T.M."/>
            <person name="Wayne K.J."/>
            <person name="Tettelin H."/>
            <person name="Glass J.I."/>
            <person name="Rusch D."/>
            <person name="Podicherti R."/>
            <person name="Tsui H.-C.T."/>
            <person name="Winkler M.E."/>
        </authorList>
    </citation>
    <scope>NUCLEOTIDE SEQUENCE</scope>
</reference>
<evidence type="ECO:0000259" key="1">
    <source>
        <dbReference type="Pfam" id="PF10276"/>
    </source>
</evidence>
<dbReference type="AlphaFoldDB" id="A0A382LA22"/>
<name>A0A382LA22_9ZZZZ</name>
<feature type="domain" description="Zinc finger CHCC-type" evidence="1">
    <location>
        <begin position="10"/>
        <end position="46"/>
    </location>
</feature>
<protein>
    <recommendedName>
        <fullName evidence="1">Zinc finger CHCC-type domain-containing protein</fullName>
    </recommendedName>
</protein>
<dbReference type="Gene3D" id="2.60.260.40">
    <property type="entry name" value="q5lls5 like domains"/>
    <property type="match status" value="1"/>
</dbReference>
<sequence>MVGNKKIKKEVVICQGSGEEGAGHPRIYLRFGNSNEITCPYCGRKFISQESEKQQD</sequence>
<proteinExistence type="predicted"/>
<gene>
    <name evidence="2" type="ORF">METZ01_LOCUS285727</name>
</gene>
<evidence type="ECO:0000313" key="2">
    <source>
        <dbReference type="EMBL" id="SVC32873.1"/>
    </source>
</evidence>
<dbReference type="Pfam" id="PF10276">
    <property type="entry name" value="zf-CHCC"/>
    <property type="match status" value="1"/>
</dbReference>
<dbReference type="InterPro" id="IPR019401">
    <property type="entry name" value="Znf_CHCC"/>
</dbReference>